<dbReference type="InterPro" id="IPR050725">
    <property type="entry name" value="CysQ/Inositol_MonoPase"/>
</dbReference>
<keyword evidence="6" id="KW-0378">Hydrolase</keyword>
<evidence type="ECO:0000256" key="14">
    <source>
        <dbReference type="ARBA" id="ARBA00044484"/>
    </source>
</evidence>
<dbReference type="PROSITE" id="PS00630">
    <property type="entry name" value="IMP_2"/>
    <property type="match status" value="1"/>
</dbReference>
<feature type="binding site" evidence="18">
    <location>
        <position position="282"/>
    </location>
    <ligand>
        <name>Mg(2+)</name>
        <dbReference type="ChEBI" id="CHEBI:18420"/>
        <label>1</label>
        <note>catalytic</note>
    </ligand>
</feature>
<dbReference type="Proteomes" id="UP001652582">
    <property type="component" value="Chromosome 21"/>
</dbReference>
<sequence length="347" mass="37834">MSTTIPVIVRVLASSVSVAGKAGKIVRDVMSKGELGIVEKGKDDYQTEADRSAQRCIIESLSAQYPKVNIIGEEDNPDTEGDISSEWLAVDADKEILSIECPSFLKSVKEEDIVIWVDPLDGTSEYTQGALMLKRDPWERWKMYLTHPLISIKWYLSLLQSDFGFLEHVTVLIGISVNEKPVAGVIHQPYFKTLIDGEKKLGRTIWGLQEVGVGGFTAAPPPDSLVITTTRSHSNPIVEKALQVMNASQILRVGGAGYKVLQLLEGVASIYVFASPGCKKWDTCAPEAVLNAAGGKLTDILGNYYKYGASEGKPNKTGVLAAVNGELHNYALTRIPQELKDKLASNK</sequence>
<feature type="binding site" evidence="18">
    <location>
        <position position="120"/>
    </location>
    <ligand>
        <name>Mg(2+)</name>
        <dbReference type="ChEBI" id="CHEBI:18420"/>
        <label>1</label>
        <note>catalytic</note>
    </ligand>
</feature>
<keyword evidence="4" id="KW-0452">Lithium</keyword>
<dbReference type="GO" id="GO:0046854">
    <property type="term" value="P:phosphatidylinositol phosphate biosynthetic process"/>
    <property type="evidence" value="ECO:0007669"/>
    <property type="project" value="InterPro"/>
</dbReference>
<evidence type="ECO:0000256" key="8">
    <source>
        <dbReference type="ARBA" id="ARBA00040342"/>
    </source>
</evidence>
<comment type="catalytic activity">
    <reaction evidence="13">
        <text>adenosine 3',5'-bisphosphate + H2O = AMP + phosphate</text>
        <dbReference type="Rhea" id="RHEA:10040"/>
        <dbReference type="ChEBI" id="CHEBI:15377"/>
        <dbReference type="ChEBI" id="CHEBI:43474"/>
        <dbReference type="ChEBI" id="CHEBI:58343"/>
        <dbReference type="ChEBI" id="CHEBI:456215"/>
        <dbReference type="EC" id="3.1.3.7"/>
    </reaction>
    <physiologicalReaction direction="left-to-right" evidence="13">
        <dbReference type="Rhea" id="RHEA:10041"/>
    </physiologicalReaction>
</comment>
<evidence type="ECO:0000256" key="18">
    <source>
        <dbReference type="PIRSR" id="PIRSR600760-2"/>
    </source>
</evidence>
<keyword evidence="7 18" id="KW-0460">Magnesium</keyword>
<dbReference type="FunFam" id="3.30.540.10:FF:000012">
    <property type="entry name" value="Blast:Putative inositol monophosphatase 3"/>
    <property type="match status" value="1"/>
</dbReference>
<organism evidence="19 20">
    <name type="scientific">Bicyclus anynana</name>
    <name type="common">Squinting bush brown butterfly</name>
    <dbReference type="NCBI Taxonomy" id="110368"/>
    <lineage>
        <taxon>Eukaryota</taxon>
        <taxon>Metazoa</taxon>
        <taxon>Ecdysozoa</taxon>
        <taxon>Arthropoda</taxon>
        <taxon>Hexapoda</taxon>
        <taxon>Insecta</taxon>
        <taxon>Pterygota</taxon>
        <taxon>Neoptera</taxon>
        <taxon>Endopterygota</taxon>
        <taxon>Lepidoptera</taxon>
        <taxon>Glossata</taxon>
        <taxon>Ditrysia</taxon>
        <taxon>Papilionoidea</taxon>
        <taxon>Nymphalidae</taxon>
        <taxon>Satyrinae</taxon>
        <taxon>Satyrini</taxon>
        <taxon>Mycalesina</taxon>
        <taxon>Bicyclus</taxon>
    </lineage>
</organism>
<dbReference type="GO" id="GO:0004441">
    <property type="term" value="F:inositol-1,4-bisphosphate 1-phosphatase activity"/>
    <property type="evidence" value="ECO:0007669"/>
    <property type="project" value="UniProtKB-EC"/>
</dbReference>
<dbReference type="PANTHER" id="PTHR43028">
    <property type="entry name" value="3'(2'),5'-BISPHOSPHATE NUCLEOTIDASE 1"/>
    <property type="match status" value="1"/>
</dbReference>
<dbReference type="CDD" id="cd01640">
    <property type="entry name" value="IPPase"/>
    <property type="match status" value="1"/>
</dbReference>
<feature type="binding site" evidence="18">
    <location>
        <position position="121"/>
    </location>
    <ligand>
        <name>Mg(2+)</name>
        <dbReference type="ChEBI" id="CHEBI:18420"/>
        <label>1</label>
        <note>catalytic</note>
    </ligand>
</feature>
<evidence type="ECO:0000313" key="20">
    <source>
        <dbReference type="RefSeq" id="XP_023935854.1"/>
    </source>
</evidence>
<dbReference type="GeneID" id="112044285"/>
<dbReference type="GO" id="GO:0005737">
    <property type="term" value="C:cytoplasm"/>
    <property type="evidence" value="ECO:0007669"/>
    <property type="project" value="UniProtKB-ARBA"/>
</dbReference>
<feature type="binding site" evidence="18">
    <location>
        <position position="73"/>
    </location>
    <ligand>
        <name>Mg(2+)</name>
        <dbReference type="ChEBI" id="CHEBI:18420"/>
        <label>1</label>
        <note>catalytic</note>
    </ligand>
</feature>
<dbReference type="RefSeq" id="XP_023935854.1">
    <property type="nucleotide sequence ID" value="XM_024080086.2"/>
</dbReference>
<keyword evidence="19" id="KW-1185">Reference proteome</keyword>
<dbReference type="FunFam" id="3.40.190.80:FF:000006">
    <property type="entry name" value="Bisphosphate nucleotidase 1"/>
    <property type="match status" value="1"/>
</dbReference>
<dbReference type="InterPro" id="IPR020583">
    <property type="entry name" value="Inositol_monoP_metal-BS"/>
</dbReference>
<evidence type="ECO:0000256" key="15">
    <source>
        <dbReference type="ARBA" id="ARBA00044519"/>
    </source>
</evidence>
<comment type="catalytic activity">
    <reaction evidence="10">
        <text>1D-myo-inositol 1,3,4-trisphosphate + H2O = 1D-myo-inositol 3,4-bisphosphate + phosphate</text>
        <dbReference type="Rhea" id="RHEA:70319"/>
        <dbReference type="ChEBI" id="CHEBI:15377"/>
        <dbReference type="ChEBI" id="CHEBI:43474"/>
        <dbReference type="ChEBI" id="CHEBI:58414"/>
        <dbReference type="ChEBI" id="CHEBI:83241"/>
    </reaction>
    <physiologicalReaction direction="left-to-right" evidence="10">
        <dbReference type="Rhea" id="RHEA:70320"/>
    </physiologicalReaction>
</comment>
<evidence type="ECO:0000256" key="10">
    <source>
        <dbReference type="ARBA" id="ARBA00044465"/>
    </source>
</evidence>
<evidence type="ECO:0000256" key="5">
    <source>
        <dbReference type="ARBA" id="ARBA00022723"/>
    </source>
</evidence>
<evidence type="ECO:0000256" key="6">
    <source>
        <dbReference type="ARBA" id="ARBA00022801"/>
    </source>
</evidence>
<dbReference type="AlphaFoldDB" id="A0A6J1MMX0"/>
<comment type="catalytic activity">
    <reaction evidence="14">
        <text>3'-phosphoadenylyl sulfate + H2O = adenosine 5'-phosphosulfate + phosphate</text>
        <dbReference type="Rhea" id="RHEA:77639"/>
        <dbReference type="ChEBI" id="CHEBI:15377"/>
        <dbReference type="ChEBI" id="CHEBI:43474"/>
        <dbReference type="ChEBI" id="CHEBI:58243"/>
        <dbReference type="ChEBI" id="CHEBI:58339"/>
        <dbReference type="EC" id="3.1.3.7"/>
    </reaction>
    <physiologicalReaction direction="left-to-right" evidence="14">
        <dbReference type="Rhea" id="RHEA:77640"/>
    </physiologicalReaction>
</comment>
<dbReference type="OrthoDB" id="411145at2759"/>
<dbReference type="KEGG" id="bany:112044285"/>
<dbReference type="SUPFAM" id="SSF56655">
    <property type="entry name" value="Carbohydrate phosphatase"/>
    <property type="match status" value="1"/>
</dbReference>
<name>A0A6J1MMX0_BICAN</name>
<evidence type="ECO:0000256" key="13">
    <source>
        <dbReference type="ARBA" id="ARBA00044479"/>
    </source>
</evidence>
<accession>A0A6J1MMX0</accession>
<evidence type="ECO:0000256" key="17">
    <source>
        <dbReference type="ARBA" id="ARBA00044554"/>
    </source>
</evidence>
<keyword evidence="5 18" id="KW-0479">Metal-binding</keyword>
<evidence type="ECO:0000256" key="11">
    <source>
        <dbReference type="ARBA" id="ARBA00044466"/>
    </source>
</evidence>
<evidence type="ECO:0000256" key="7">
    <source>
        <dbReference type="ARBA" id="ARBA00022842"/>
    </source>
</evidence>
<dbReference type="Gene3D" id="3.40.190.80">
    <property type="match status" value="1"/>
</dbReference>
<dbReference type="PROSITE" id="PS00629">
    <property type="entry name" value="IMP_1"/>
    <property type="match status" value="1"/>
</dbReference>
<evidence type="ECO:0000256" key="4">
    <source>
        <dbReference type="ARBA" id="ARBA00022671"/>
    </source>
</evidence>
<evidence type="ECO:0000256" key="9">
    <source>
        <dbReference type="ARBA" id="ARBA00041815"/>
    </source>
</evidence>
<dbReference type="GO" id="GO:0046872">
    <property type="term" value="F:metal ion binding"/>
    <property type="evidence" value="ECO:0007669"/>
    <property type="project" value="UniProtKB-KW"/>
</dbReference>
<dbReference type="EC" id="3.1.3.7" evidence="3"/>
<proteinExistence type="inferred from homology"/>
<evidence type="ECO:0000256" key="3">
    <source>
        <dbReference type="ARBA" id="ARBA00012633"/>
    </source>
</evidence>
<evidence type="ECO:0000256" key="16">
    <source>
        <dbReference type="ARBA" id="ARBA00044544"/>
    </source>
</evidence>
<reference evidence="20" key="1">
    <citation type="submission" date="2025-08" db="UniProtKB">
        <authorList>
            <consortium name="RefSeq"/>
        </authorList>
    </citation>
    <scope>IDENTIFICATION</scope>
</reference>
<evidence type="ECO:0000256" key="1">
    <source>
        <dbReference type="ARBA" id="ARBA00001946"/>
    </source>
</evidence>
<dbReference type="InterPro" id="IPR020550">
    <property type="entry name" value="Inositol_monophosphatase_CS"/>
</dbReference>
<comment type="catalytic activity">
    <reaction evidence="11">
        <text>adenosine 2',5'-bisphosphate + H2O = AMP + phosphate</text>
        <dbReference type="Rhea" id="RHEA:77643"/>
        <dbReference type="ChEBI" id="CHEBI:15377"/>
        <dbReference type="ChEBI" id="CHEBI:43474"/>
        <dbReference type="ChEBI" id="CHEBI:194156"/>
        <dbReference type="ChEBI" id="CHEBI:456215"/>
        <dbReference type="EC" id="3.1.3.7"/>
    </reaction>
    <physiologicalReaction direction="left-to-right" evidence="11">
        <dbReference type="Rhea" id="RHEA:77644"/>
    </physiologicalReaction>
</comment>
<protein>
    <recommendedName>
        <fullName evidence="8">3'(2'),5'-bisphosphate nucleotidase 1</fullName>
        <ecNumber evidence="15">3.1.3.57</ecNumber>
        <ecNumber evidence="3">3.1.3.7</ecNumber>
    </recommendedName>
    <alternativeName>
        <fullName evidence="16">3'-phosphoadenosine 5'-phosphate phosphatase</fullName>
    </alternativeName>
    <alternativeName>
        <fullName evidence="9">Bisphosphate 3'-nucleotidase 1</fullName>
    </alternativeName>
    <alternativeName>
        <fullName evidence="17">Inositol-polyphosphate 1-phosphatase</fullName>
    </alternativeName>
</protein>
<gene>
    <name evidence="20" type="primary">LOC112044285</name>
</gene>
<dbReference type="Pfam" id="PF00459">
    <property type="entry name" value="Inositol_P"/>
    <property type="match status" value="1"/>
</dbReference>
<comment type="similarity">
    <text evidence="2">Belongs to the inositol monophosphatase superfamily.</text>
</comment>
<dbReference type="Gene3D" id="3.30.540.10">
    <property type="entry name" value="Fructose-1,6-Bisphosphatase, subunit A, domain 1"/>
    <property type="match status" value="1"/>
</dbReference>
<evidence type="ECO:0000313" key="19">
    <source>
        <dbReference type="Proteomes" id="UP001652582"/>
    </source>
</evidence>
<dbReference type="GO" id="GO:0008441">
    <property type="term" value="F:3'(2'),5'-bisphosphate nucleotidase activity"/>
    <property type="evidence" value="ECO:0007669"/>
    <property type="project" value="UniProtKB-EC"/>
</dbReference>
<feature type="binding site" evidence="18">
    <location>
        <position position="118"/>
    </location>
    <ligand>
        <name>Mg(2+)</name>
        <dbReference type="ChEBI" id="CHEBI:18420"/>
        <label>1</label>
        <note>catalytic</note>
    </ligand>
</feature>
<dbReference type="PANTHER" id="PTHR43028:SF5">
    <property type="entry name" value="3'(2'),5'-BISPHOSPHATE NUCLEOTIDASE 1"/>
    <property type="match status" value="1"/>
</dbReference>
<dbReference type="InterPro" id="IPR000760">
    <property type="entry name" value="Inositol_monophosphatase-like"/>
</dbReference>
<comment type="catalytic activity">
    <reaction evidence="12">
        <text>1D-myo-inositol 1,4-bisphosphate + H2O = 1D-myo-inositol 4-phosphate + phosphate</text>
        <dbReference type="Rhea" id="RHEA:15553"/>
        <dbReference type="ChEBI" id="CHEBI:15377"/>
        <dbReference type="ChEBI" id="CHEBI:43474"/>
        <dbReference type="ChEBI" id="CHEBI:58282"/>
        <dbReference type="ChEBI" id="CHEBI:58469"/>
        <dbReference type="EC" id="3.1.3.57"/>
    </reaction>
    <physiologicalReaction direction="left-to-right" evidence="12">
        <dbReference type="Rhea" id="RHEA:15554"/>
    </physiologicalReaction>
</comment>
<evidence type="ECO:0000256" key="12">
    <source>
        <dbReference type="ARBA" id="ARBA00044478"/>
    </source>
</evidence>
<dbReference type="EC" id="3.1.3.57" evidence="15"/>
<comment type="cofactor">
    <cofactor evidence="1 18">
        <name>Mg(2+)</name>
        <dbReference type="ChEBI" id="CHEBI:18420"/>
    </cofactor>
</comment>
<evidence type="ECO:0000256" key="2">
    <source>
        <dbReference type="ARBA" id="ARBA00009759"/>
    </source>
</evidence>